<organism evidence="7 8">
    <name type="scientific">Saccharopolyspora endophytica</name>
    <dbReference type="NCBI Taxonomy" id="543886"/>
    <lineage>
        <taxon>Bacteria</taxon>
        <taxon>Bacillati</taxon>
        <taxon>Actinomycetota</taxon>
        <taxon>Actinomycetes</taxon>
        <taxon>Pseudonocardiales</taxon>
        <taxon>Pseudonocardiaceae</taxon>
        <taxon>Saccharopolyspora</taxon>
    </lineage>
</organism>
<dbReference type="RefSeq" id="WP_210972570.1">
    <property type="nucleotide sequence ID" value="NZ_JAGPXE010000013.1"/>
</dbReference>
<dbReference type="SUPFAM" id="SSF56349">
    <property type="entry name" value="DNA breaking-rejoining enzymes"/>
    <property type="match status" value="1"/>
</dbReference>
<evidence type="ECO:0000259" key="5">
    <source>
        <dbReference type="PROSITE" id="PS51898"/>
    </source>
</evidence>
<dbReference type="InterPro" id="IPR002104">
    <property type="entry name" value="Integrase_catalytic"/>
</dbReference>
<evidence type="ECO:0000259" key="6">
    <source>
        <dbReference type="PROSITE" id="PS51900"/>
    </source>
</evidence>
<dbReference type="PANTHER" id="PTHR30349:SF87">
    <property type="entry name" value="TRANSPOSASE A"/>
    <property type="match status" value="1"/>
</dbReference>
<dbReference type="CDD" id="cd00397">
    <property type="entry name" value="DNA_BRE_C"/>
    <property type="match status" value="1"/>
</dbReference>
<dbReference type="Gene3D" id="1.10.443.10">
    <property type="entry name" value="Intergrase catalytic core"/>
    <property type="match status" value="1"/>
</dbReference>
<keyword evidence="2 4" id="KW-0238">DNA-binding</keyword>
<evidence type="ECO:0000313" key="8">
    <source>
        <dbReference type="Proteomes" id="UP000674084"/>
    </source>
</evidence>
<proteinExistence type="predicted"/>
<reference evidence="7 8" key="1">
    <citation type="submission" date="2021-04" db="EMBL/GenBank/DDBJ databases">
        <title>Whole-genome sequencing of Saccharopolyspora endophytica KCTC 19397.</title>
        <authorList>
            <person name="Ay H."/>
            <person name="Saygin H."/>
            <person name="Sahin N."/>
        </authorList>
    </citation>
    <scope>NUCLEOTIDE SEQUENCE [LARGE SCALE GENOMIC DNA]</scope>
    <source>
        <strain evidence="7 8">KCTC 19397</strain>
    </source>
</reference>
<name>A0ABS5DMI7_9PSEU</name>
<dbReference type="InterPro" id="IPR011010">
    <property type="entry name" value="DNA_brk_join_enz"/>
</dbReference>
<evidence type="ECO:0000256" key="1">
    <source>
        <dbReference type="ARBA" id="ARBA00022908"/>
    </source>
</evidence>
<feature type="domain" description="Core-binding (CB)" evidence="6">
    <location>
        <begin position="12"/>
        <end position="100"/>
    </location>
</feature>
<sequence length="312" mass="34954">MDIESLSAGLSESWRCLVRDWDRCLRSTGRPETTRYNYLLAVIQLGRYVAANTVGDAAEDPAAVSRADVESFQAWMIETRSASTALNKHKCLQQFFQWLAEDEQAVTRSPVEGVRAPQPPTKLVPVISTDDTTRLLDSCKGSGFMNLRDQAMIRLYCNTGARLSEVANLRMEDIDWSTDSLVYHGKGGKTRRVRMGPKTARALSRYLRARARHTGSELPELWLAERGGVPLRANGIKLRLRRLGERAGIARVHAHRWRHTYAHEWKLSGGDTGDLMLVLGWSSDAMARHYGASAAAERAQESQSRMRIGDDV</sequence>
<dbReference type="PANTHER" id="PTHR30349">
    <property type="entry name" value="PHAGE INTEGRASE-RELATED"/>
    <property type="match status" value="1"/>
</dbReference>
<dbReference type="InterPro" id="IPR004107">
    <property type="entry name" value="Integrase_SAM-like_N"/>
</dbReference>
<comment type="caution">
    <text evidence="7">The sequence shown here is derived from an EMBL/GenBank/DDBJ whole genome shotgun (WGS) entry which is preliminary data.</text>
</comment>
<dbReference type="PROSITE" id="PS51898">
    <property type="entry name" value="TYR_RECOMBINASE"/>
    <property type="match status" value="1"/>
</dbReference>
<dbReference type="InterPro" id="IPR010998">
    <property type="entry name" value="Integrase_recombinase_N"/>
</dbReference>
<dbReference type="InterPro" id="IPR044068">
    <property type="entry name" value="CB"/>
</dbReference>
<keyword evidence="3" id="KW-0233">DNA recombination</keyword>
<dbReference type="InterPro" id="IPR013762">
    <property type="entry name" value="Integrase-like_cat_sf"/>
</dbReference>
<dbReference type="PROSITE" id="PS51900">
    <property type="entry name" value="CB"/>
    <property type="match status" value="1"/>
</dbReference>
<evidence type="ECO:0000256" key="2">
    <source>
        <dbReference type="ARBA" id="ARBA00023125"/>
    </source>
</evidence>
<protein>
    <submittedName>
        <fullName evidence="7">Tyrosine-type recombinase/integrase</fullName>
    </submittedName>
</protein>
<evidence type="ECO:0000256" key="3">
    <source>
        <dbReference type="ARBA" id="ARBA00023172"/>
    </source>
</evidence>
<accession>A0ABS5DMI7</accession>
<dbReference type="Gene3D" id="1.10.150.130">
    <property type="match status" value="1"/>
</dbReference>
<keyword evidence="1" id="KW-0229">DNA integration</keyword>
<dbReference type="EMBL" id="JAGPXE010000013">
    <property type="protein sequence ID" value="MBQ0927514.1"/>
    <property type="molecule type" value="Genomic_DNA"/>
</dbReference>
<feature type="domain" description="Tyr recombinase" evidence="5">
    <location>
        <begin position="122"/>
        <end position="304"/>
    </location>
</feature>
<keyword evidence="8" id="KW-1185">Reference proteome</keyword>
<evidence type="ECO:0000313" key="7">
    <source>
        <dbReference type="EMBL" id="MBQ0927514.1"/>
    </source>
</evidence>
<dbReference type="Proteomes" id="UP000674084">
    <property type="component" value="Unassembled WGS sequence"/>
</dbReference>
<dbReference type="InterPro" id="IPR050090">
    <property type="entry name" value="Tyrosine_recombinase_XerCD"/>
</dbReference>
<evidence type="ECO:0000256" key="4">
    <source>
        <dbReference type="PROSITE-ProRule" id="PRU01248"/>
    </source>
</evidence>
<dbReference type="Pfam" id="PF00589">
    <property type="entry name" value="Phage_integrase"/>
    <property type="match status" value="1"/>
</dbReference>
<gene>
    <name evidence="7" type="ORF">KBO27_26545</name>
</gene>
<dbReference type="Pfam" id="PF13495">
    <property type="entry name" value="Phage_int_SAM_4"/>
    <property type="match status" value="1"/>
</dbReference>